<feature type="transmembrane region" description="Helical" evidence="2">
    <location>
        <begin position="90"/>
        <end position="116"/>
    </location>
</feature>
<dbReference type="EMBL" id="CP046276">
    <property type="protein sequence ID" value="QGS51695.1"/>
    <property type="molecule type" value="Genomic_DNA"/>
</dbReference>
<name>A0A6I6C9T9_9MOLU</name>
<evidence type="ECO:0000256" key="1">
    <source>
        <dbReference type="SAM" id="MobiDB-lite"/>
    </source>
</evidence>
<keyword evidence="4" id="KW-1185">Reference proteome</keyword>
<evidence type="ECO:0000313" key="3">
    <source>
        <dbReference type="EMBL" id="QGS51695.1"/>
    </source>
</evidence>
<dbReference type="KEGG" id="stab:STABA_v1c03320"/>
<protein>
    <recommendedName>
        <fullName evidence="5">Transmembrane protein</fullName>
    </recommendedName>
</protein>
<feature type="compositionally biased region" description="Low complexity" evidence="1">
    <location>
        <begin position="296"/>
        <end position="305"/>
    </location>
</feature>
<keyword evidence="2" id="KW-0472">Membrane</keyword>
<keyword evidence="2" id="KW-1133">Transmembrane helix</keyword>
<dbReference type="Proteomes" id="UP000424468">
    <property type="component" value="Chromosome"/>
</dbReference>
<organism evidence="3 4">
    <name type="scientific">Spiroplasma tabanidicola</name>
    <dbReference type="NCBI Taxonomy" id="324079"/>
    <lineage>
        <taxon>Bacteria</taxon>
        <taxon>Bacillati</taxon>
        <taxon>Mycoplasmatota</taxon>
        <taxon>Mollicutes</taxon>
        <taxon>Entomoplasmatales</taxon>
        <taxon>Spiroplasmataceae</taxon>
        <taxon>Spiroplasma</taxon>
    </lineage>
</organism>
<feature type="compositionally biased region" description="Basic and acidic residues" evidence="1">
    <location>
        <begin position="329"/>
        <end position="338"/>
    </location>
</feature>
<keyword evidence="2" id="KW-0812">Transmembrane</keyword>
<sequence>MLLAGTWNNGAIDQKNILLILIVQLCVIVVPTIYTYVLFFKFQKVDVDKKKFNTKWFAIVAALQILTMVPQIVGWLMYFGEKIMPNNYDMALYIAWGCVGAVFALVATWYILLFFFPQRIWVFFDEEKLFVFDKGIKKEKIVNILNDQSSNMLYINYTEGKTSLKKIAIPFKSTTAEFIWVSALSEGLEKFEGSEAIFFKEKSISLKMGDPAEEENIQQVPTQVIIDGQEIDPNQQYMDNQQLYPNQQYMDNQQLYPNQQYMENQQLDPNQQYMDNQQLDQNQQYMENQQLDQNQQYYGQDNMNNPEPQNQEFYQDVPNEQSQNNEEDALFKDGDFDD</sequence>
<accession>A0A6I6C9T9</accession>
<evidence type="ECO:0008006" key="5">
    <source>
        <dbReference type="Google" id="ProtNLM"/>
    </source>
</evidence>
<dbReference type="AlphaFoldDB" id="A0A6I6C9T9"/>
<reference evidence="3 4" key="1">
    <citation type="submission" date="2019-11" db="EMBL/GenBank/DDBJ databases">
        <title>Complete genome sequence of Spiroplasma tabanidicola TAUS-1 (DSM 22603).</title>
        <authorList>
            <person name="Huang C.-T."/>
            <person name="Lin Y.-C."/>
            <person name="Kuo C.-H."/>
        </authorList>
    </citation>
    <scope>NUCLEOTIDE SEQUENCE [LARGE SCALE GENOMIC DNA]</scope>
    <source>
        <strain evidence="3 4">TAUS-1</strain>
    </source>
</reference>
<feature type="region of interest" description="Disordered" evidence="1">
    <location>
        <begin position="296"/>
        <end position="338"/>
    </location>
</feature>
<evidence type="ECO:0000256" key="2">
    <source>
        <dbReference type="SAM" id="Phobius"/>
    </source>
</evidence>
<evidence type="ECO:0000313" key="4">
    <source>
        <dbReference type="Proteomes" id="UP000424468"/>
    </source>
</evidence>
<feature type="compositionally biased region" description="Polar residues" evidence="1">
    <location>
        <begin position="306"/>
        <end position="324"/>
    </location>
</feature>
<feature type="transmembrane region" description="Helical" evidence="2">
    <location>
        <begin position="56"/>
        <end position="78"/>
    </location>
</feature>
<proteinExistence type="predicted"/>
<gene>
    <name evidence="3" type="ORF">STABA_v1c03320</name>
</gene>
<feature type="transmembrane region" description="Helical" evidence="2">
    <location>
        <begin position="17"/>
        <end position="40"/>
    </location>
</feature>